<dbReference type="PANTHER" id="PTHR34543:SF1">
    <property type="entry name" value="PROTEIN ABA DEFICIENT 4, CHLOROPLASTIC"/>
    <property type="match status" value="1"/>
</dbReference>
<name>A0ABZ1YUF2_9NOCA</name>
<dbReference type="RefSeq" id="WP_327099724.1">
    <property type="nucleotide sequence ID" value="NZ_CP109149.1"/>
</dbReference>
<feature type="transmembrane region" description="Helical" evidence="1">
    <location>
        <begin position="71"/>
        <end position="93"/>
    </location>
</feature>
<dbReference type="InterPro" id="IPR025461">
    <property type="entry name" value="ABA4-like"/>
</dbReference>
<sequence>MTRALFDLTFWPAVPFWALMILAPRWRRTPTIVASPLICAPPLLIYATLVLPEFGPFLSALANPNLPGLQTILAGSTGAAAAWAHFVGFDLFLGRWIYFDSRERGIHPVPISVLLLFTILFAPLGVLGYLIIRFLPAYRPIPNQPTYAET</sequence>
<proteinExistence type="predicted"/>
<gene>
    <name evidence="2" type="ORF">OG563_00655</name>
</gene>
<feature type="transmembrane region" description="Helical" evidence="1">
    <location>
        <begin position="31"/>
        <end position="51"/>
    </location>
</feature>
<evidence type="ECO:0000256" key="1">
    <source>
        <dbReference type="SAM" id="Phobius"/>
    </source>
</evidence>
<protein>
    <submittedName>
        <fullName evidence="2">ABA4-like family protein</fullName>
    </submittedName>
</protein>
<accession>A0ABZ1YUF2</accession>
<evidence type="ECO:0000313" key="3">
    <source>
        <dbReference type="Proteomes" id="UP001432062"/>
    </source>
</evidence>
<dbReference type="EMBL" id="CP109441">
    <property type="protein sequence ID" value="WUV46808.1"/>
    <property type="molecule type" value="Genomic_DNA"/>
</dbReference>
<keyword evidence="1" id="KW-1133">Transmembrane helix</keyword>
<dbReference type="PANTHER" id="PTHR34543">
    <property type="entry name" value="PROTEIN ABA DEFICIENT 4, CHLOROPLASTIC"/>
    <property type="match status" value="1"/>
</dbReference>
<organism evidence="2 3">
    <name type="scientific">Nocardia vinacea</name>
    <dbReference type="NCBI Taxonomy" id="96468"/>
    <lineage>
        <taxon>Bacteria</taxon>
        <taxon>Bacillati</taxon>
        <taxon>Actinomycetota</taxon>
        <taxon>Actinomycetes</taxon>
        <taxon>Mycobacteriales</taxon>
        <taxon>Nocardiaceae</taxon>
        <taxon>Nocardia</taxon>
    </lineage>
</organism>
<dbReference type="Pfam" id="PF14108">
    <property type="entry name" value="ABA4-like"/>
    <property type="match status" value="1"/>
</dbReference>
<dbReference type="Proteomes" id="UP001432062">
    <property type="component" value="Chromosome"/>
</dbReference>
<keyword evidence="1" id="KW-0472">Membrane</keyword>
<evidence type="ECO:0000313" key="2">
    <source>
        <dbReference type="EMBL" id="WUV46808.1"/>
    </source>
</evidence>
<feature type="transmembrane region" description="Helical" evidence="1">
    <location>
        <begin position="6"/>
        <end position="24"/>
    </location>
</feature>
<keyword evidence="1" id="KW-0812">Transmembrane</keyword>
<reference evidence="2" key="1">
    <citation type="submission" date="2022-10" db="EMBL/GenBank/DDBJ databases">
        <title>The complete genomes of actinobacterial strains from the NBC collection.</title>
        <authorList>
            <person name="Joergensen T.S."/>
            <person name="Alvarez Arevalo M."/>
            <person name="Sterndorff E.B."/>
            <person name="Faurdal D."/>
            <person name="Vuksanovic O."/>
            <person name="Mourched A.-S."/>
            <person name="Charusanti P."/>
            <person name="Shaw S."/>
            <person name="Blin K."/>
            <person name="Weber T."/>
        </authorList>
    </citation>
    <scope>NUCLEOTIDE SEQUENCE</scope>
    <source>
        <strain evidence="2">NBC_01482</strain>
    </source>
</reference>
<feature type="transmembrane region" description="Helical" evidence="1">
    <location>
        <begin position="113"/>
        <end position="132"/>
    </location>
</feature>
<keyword evidence="3" id="KW-1185">Reference proteome</keyword>